<feature type="region of interest" description="Disordered" evidence="4">
    <location>
        <begin position="469"/>
        <end position="495"/>
    </location>
</feature>
<dbReference type="SUPFAM" id="SSF52777">
    <property type="entry name" value="CoA-dependent acyltransferases"/>
    <property type="match status" value="2"/>
</dbReference>
<dbReference type="InterPro" id="IPR042099">
    <property type="entry name" value="ANL_N_sf"/>
</dbReference>
<evidence type="ECO:0000313" key="6">
    <source>
        <dbReference type="EMBL" id="MFD1371833.1"/>
    </source>
</evidence>
<dbReference type="InterPro" id="IPR009081">
    <property type="entry name" value="PP-bd_ACP"/>
</dbReference>
<dbReference type="InterPro" id="IPR020806">
    <property type="entry name" value="PKS_PP-bd"/>
</dbReference>
<dbReference type="RefSeq" id="WP_317786940.1">
    <property type="nucleotide sequence ID" value="NZ_AP028461.1"/>
</dbReference>
<dbReference type="Pfam" id="PF00550">
    <property type="entry name" value="PP-binding"/>
    <property type="match status" value="1"/>
</dbReference>
<name>A0ABW4APC0_9ACTN</name>
<dbReference type="InterPro" id="IPR010071">
    <property type="entry name" value="AA_adenyl_dom"/>
</dbReference>
<dbReference type="Gene3D" id="1.10.1200.10">
    <property type="entry name" value="ACP-like"/>
    <property type="match status" value="1"/>
</dbReference>
<proteinExistence type="predicted"/>
<dbReference type="SUPFAM" id="SSF47336">
    <property type="entry name" value="ACP-like"/>
    <property type="match status" value="1"/>
</dbReference>
<dbReference type="InterPro" id="IPR000873">
    <property type="entry name" value="AMP-dep_synth/lig_dom"/>
</dbReference>
<dbReference type="PROSITE" id="PS00455">
    <property type="entry name" value="AMP_BINDING"/>
    <property type="match status" value="1"/>
</dbReference>
<dbReference type="InterPro" id="IPR001242">
    <property type="entry name" value="Condensation_dom"/>
</dbReference>
<dbReference type="CDD" id="cd05930">
    <property type="entry name" value="A_NRPS"/>
    <property type="match status" value="1"/>
</dbReference>
<comment type="caution">
    <text evidence="6">The sequence shown here is derived from an EMBL/GenBank/DDBJ whole genome shotgun (WGS) entry which is preliminary data.</text>
</comment>
<gene>
    <name evidence="6" type="ORF">ACFQ5G_41455</name>
</gene>
<keyword evidence="2" id="KW-0596">Phosphopantetheine</keyword>
<dbReference type="Gene3D" id="3.30.559.30">
    <property type="entry name" value="Nonribosomal peptide synthetase, condensation domain"/>
    <property type="match status" value="1"/>
</dbReference>
<dbReference type="InterPro" id="IPR006162">
    <property type="entry name" value="Ppantetheine_attach_site"/>
</dbReference>
<feature type="compositionally biased region" description="Basic and acidic residues" evidence="4">
    <location>
        <begin position="471"/>
        <end position="484"/>
    </location>
</feature>
<keyword evidence="3" id="KW-0597">Phosphoprotein</keyword>
<accession>A0ABW4APC0</accession>
<keyword evidence="7" id="KW-1185">Reference proteome</keyword>
<evidence type="ECO:0000256" key="4">
    <source>
        <dbReference type="SAM" id="MobiDB-lite"/>
    </source>
</evidence>
<evidence type="ECO:0000259" key="5">
    <source>
        <dbReference type="PROSITE" id="PS50075"/>
    </source>
</evidence>
<dbReference type="Gene3D" id="3.40.50.12780">
    <property type="entry name" value="N-terminal domain of ligase-like"/>
    <property type="match status" value="1"/>
</dbReference>
<comment type="cofactor">
    <cofactor evidence="1">
        <name>pantetheine 4'-phosphate</name>
        <dbReference type="ChEBI" id="CHEBI:47942"/>
    </cofactor>
</comment>
<dbReference type="EMBL" id="JBHTMK010000053">
    <property type="protein sequence ID" value="MFD1371833.1"/>
    <property type="molecule type" value="Genomic_DNA"/>
</dbReference>
<dbReference type="PANTHER" id="PTHR45527:SF1">
    <property type="entry name" value="FATTY ACID SYNTHASE"/>
    <property type="match status" value="1"/>
</dbReference>
<organism evidence="6 7">
    <name type="scientific">Actinoplanes sichuanensis</name>
    <dbReference type="NCBI Taxonomy" id="512349"/>
    <lineage>
        <taxon>Bacteria</taxon>
        <taxon>Bacillati</taxon>
        <taxon>Actinomycetota</taxon>
        <taxon>Actinomycetes</taxon>
        <taxon>Micromonosporales</taxon>
        <taxon>Micromonosporaceae</taxon>
        <taxon>Actinoplanes</taxon>
    </lineage>
</organism>
<dbReference type="NCBIfam" id="TIGR01733">
    <property type="entry name" value="AA-adenyl-dom"/>
    <property type="match status" value="1"/>
</dbReference>
<dbReference type="InterPro" id="IPR036736">
    <property type="entry name" value="ACP-like_sf"/>
</dbReference>
<dbReference type="Pfam" id="PF00668">
    <property type="entry name" value="Condensation"/>
    <property type="match status" value="1"/>
</dbReference>
<dbReference type="Proteomes" id="UP001597183">
    <property type="component" value="Unassembled WGS sequence"/>
</dbReference>
<feature type="compositionally biased region" description="Low complexity" evidence="4">
    <location>
        <begin position="485"/>
        <end position="494"/>
    </location>
</feature>
<dbReference type="InterPro" id="IPR023213">
    <property type="entry name" value="CAT-like_dom_sf"/>
</dbReference>
<protein>
    <submittedName>
        <fullName evidence="6">Amino acid adenylation domain-containing protein</fullName>
    </submittedName>
</protein>
<dbReference type="PANTHER" id="PTHR45527">
    <property type="entry name" value="NONRIBOSOMAL PEPTIDE SYNTHETASE"/>
    <property type="match status" value="1"/>
</dbReference>
<dbReference type="Gene3D" id="3.30.559.10">
    <property type="entry name" value="Chloramphenicol acetyltransferase-like domain"/>
    <property type="match status" value="1"/>
</dbReference>
<dbReference type="InterPro" id="IPR025110">
    <property type="entry name" value="AMP-bd_C"/>
</dbReference>
<dbReference type="SUPFAM" id="SSF56801">
    <property type="entry name" value="Acetyl-CoA synthetase-like"/>
    <property type="match status" value="1"/>
</dbReference>
<dbReference type="Gene3D" id="3.30.300.30">
    <property type="match status" value="1"/>
</dbReference>
<evidence type="ECO:0000256" key="3">
    <source>
        <dbReference type="ARBA" id="ARBA00022553"/>
    </source>
</evidence>
<feature type="domain" description="Carrier" evidence="5">
    <location>
        <begin position="492"/>
        <end position="566"/>
    </location>
</feature>
<dbReference type="InterPro" id="IPR020845">
    <property type="entry name" value="AMP-binding_CS"/>
</dbReference>
<reference evidence="7" key="1">
    <citation type="journal article" date="2019" name="Int. J. Syst. Evol. Microbiol.">
        <title>The Global Catalogue of Microorganisms (GCM) 10K type strain sequencing project: providing services to taxonomists for standard genome sequencing and annotation.</title>
        <authorList>
            <consortium name="The Broad Institute Genomics Platform"/>
            <consortium name="The Broad Institute Genome Sequencing Center for Infectious Disease"/>
            <person name="Wu L."/>
            <person name="Ma J."/>
        </authorList>
    </citation>
    <scope>NUCLEOTIDE SEQUENCE [LARGE SCALE GENOMIC DNA]</scope>
    <source>
        <strain evidence="7">CCM 7526</strain>
    </source>
</reference>
<dbReference type="InterPro" id="IPR045851">
    <property type="entry name" value="AMP-bd_C_sf"/>
</dbReference>
<dbReference type="SMART" id="SM00823">
    <property type="entry name" value="PKS_PP"/>
    <property type="match status" value="1"/>
</dbReference>
<dbReference type="PROSITE" id="PS00012">
    <property type="entry name" value="PHOSPHOPANTETHEINE"/>
    <property type="match status" value="1"/>
</dbReference>
<evidence type="ECO:0000256" key="1">
    <source>
        <dbReference type="ARBA" id="ARBA00001957"/>
    </source>
</evidence>
<evidence type="ECO:0000313" key="7">
    <source>
        <dbReference type="Proteomes" id="UP001597183"/>
    </source>
</evidence>
<dbReference type="PROSITE" id="PS50075">
    <property type="entry name" value="CARRIER"/>
    <property type="match status" value="1"/>
</dbReference>
<dbReference type="Pfam" id="PF00501">
    <property type="entry name" value="AMP-binding"/>
    <property type="match status" value="1"/>
</dbReference>
<dbReference type="Pfam" id="PF13193">
    <property type="entry name" value="AMP-binding_C"/>
    <property type="match status" value="1"/>
</dbReference>
<sequence>MKLTDLIAGPSDATAVSHAGRRLTYRELHDAAARVATGLDRLSLGPDTPVGVCLDDPLTLVPAIVGVLRAGHPYLPFGADWPVQRISGAAERIGVSVVLSAGSAATRLREHGVPVVDVDRLGPAADVVPRESALAYLILTSGSTGTPKAVAVEHTAAVASTLARRDVYPGRVGGFLWHSPAAFDSSVAGLFWTLADGGALVVPDDDARTDPRRLLELIRAERVSHILALPRVWRSVLSLAGPGDLDHLRVVTVAGEAVPAGLAAEHAALCDAPMWNEYGPAEGSVWATVRRIDPAEDGADIPIGVGRPGLTVTVRHDDLRPCGPGETGEIWLSGPGLARGYAAAPRLTAERFLPDPSGTGRAYRTGDLAELRPDGELLFRGRRDDQVKVSGIRVEPAEVERALLDVPGVLEAAVVGQSAAGSRTVLAAFLVLSPEQTVADVRAAVSGVLPAALVPARISAVDGLPRNTNGKVDRRALAETETREPAAPTAAETPDPVRDRILLTWREVLRDPAVDAGTDLFAAGGDSITAVMICGRLGEVGLTVTPLDVYEARTPAALATLLAGRAPAAPAVAAAAGAPAPEDARRGGDPLPLTPIQRWFADTQPVARDHWNLSVGATVTAADPSAVRRALIEVLERHPILTARFADGPEPAGAGWTMTPGAGGVPVAMEFVADLDDGETGELIAEWQRSLSLTDGPPVRLVWFEADDPTRARFVLICHHTVFDAVSLRVVLDELAAVLGGHRLGAPASWRDWAAHHTAEIAGGAYDGELPFWIATARVAGGSLDGLQPGCEGDAQRIDRRVTGPGVAAFARAIARSPELADRLLLSAVSRAFRDVFPRLAALGVDVERHGRPAGAPGAGALGWFTSFHPIAVGLPEAADAAGAAGAVREALDSVPGTGLGYLALAYGRPDLPGCAELRKLPAPLLRFNYLGRLDRGLSAGGAVLDVDLDLPEQRDPTAVRRNVFELDCVLIDDELIFRWAASDEVPTATLRRLIDAAADHLT</sequence>
<evidence type="ECO:0000256" key="2">
    <source>
        <dbReference type="ARBA" id="ARBA00022450"/>
    </source>
</evidence>